<dbReference type="InterPro" id="IPR027417">
    <property type="entry name" value="P-loop_NTPase"/>
</dbReference>
<evidence type="ECO:0000313" key="2">
    <source>
        <dbReference type="Proteomes" id="UP001529421"/>
    </source>
</evidence>
<keyword evidence="2" id="KW-1185">Reference proteome</keyword>
<protein>
    <recommendedName>
        <fullName evidence="3">ATP-binding cassette domain-containing protein</fullName>
    </recommendedName>
</protein>
<dbReference type="Proteomes" id="UP001529421">
    <property type="component" value="Unassembled WGS sequence"/>
</dbReference>
<proteinExistence type="predicted"/>
<dbReference type="EMBL" id="JAUDDZ010000001">
    <property type="protein sequence ID" value="MDM8274088.1"/>
    <property type="molecule type" value="Genomic_DNA"/>
</dbReference>
<evidence type="ECO:0000313" key="1">
    <source>
        <dbReference type="EMBL" id="MDM8274088.1"/>
    </source>
</evidence>
<sequence length="278" mass="28629">MLPDLMLSAGEPAASASAPSRAAADADAQGDAVVVARDASYAPQGYRSFEFASLSACRGEVLAAVSRGQASGRDLLLAVAGLVRPTAGSLAVAGVELAAPVSNRRFRLRTSERLQRGTVGIGVVTGLLDVDERQTVEEAVRREAGLRGGAADEDAVLDLLAELGLATHVDQRLYQLEPAARLRLTLALACAGGVQVAVCDLDDPFVGGASADEARSAIGAVREFALRHGTCVIVATHEPVLALDVRAVALDIEAAEALDALKAASGERRPDMEGGDAR</sequence>
<accession>A0ABT7V6H1</accession>
<reference evidence="2" key="1">
    <citation type="submission" date="2023-06" db="EMBL/GenBank/DDBJ databases">
        <title>Identification and characterization of horizontal gene transfer across gut microbiota members of farm animals based on homology search.</title>
        <authorList>
            <person name="Zeman M."/>
            <person name="Kubasova T."/>
            <person name="Jahodarova E."/>
            <person name="Nykrynova M."/>
            <person name="Rychlik I."/>
        </authorList>
    </citation>
    <scope>NUCLEOTIDE SEQUENCE [LARGE SCALE GENOMIC DNA]</scope>
    <source>
        <strain evidence="2">154_Feed</strain>
    </source>
</reference>
<dbReference type="SUPFAM" id="SSF52540">
    <property type="entry name" value="P-loop containing nucleoside triphosphate hydrolases"/>
    <property type="match status" value="1"/>
</dbReference>
<comment type="caution">
    <text evidence="1">The sequence shown here is derived from an EMBL/GenBank/DDBJ whole genome shotgun (WGS) entry which is preliminary data.</text>
</comment>
<gene>
    <name evidence="1" type="ORF">QUW28_01030</name>
</gene>
<dbReference type="RefSeq" id="WP_289543831.1">
    <property type="nucleotide sequence ID" value="NZ_JAUDDZ010000001.1"/>
</dbReference>
<organism evidence="1 2">
    <name type="scientific">Enorma phocaeensis</name>
    <dbReference type="NCBI Taxonomy" id="1871019"/>
    <lineage>
        <taxon>Bacteria</taxon>
        <taxon>Bacillati</taxon>
        <taxon>Actinomycetota</taxon>
        <taxon>Coriobacteriia</taxon>
        <taxon>Coriobacteriales</taxon>
        <taxon>Coriobacteriaceae</taxon>
        <taxon>Enorma</taxon>
    </lineage>
</organism>
<name>A0ABT7V6H1_9ACTN</name>
<evidence type="ECO:0008006" key="3">
    <source>
        <dbReference type="Google" id="ProtNLM"/>
    </source>
</evidence>
<dbReference type="Gene3D" id="3.40.50.300">
    <property type="entry name" value="P-loop containing nucleotide triphosphate hydrolases"/>
    <property type="match status" value="1"/>
</dbReference>